<dbReference type="Proteomes" id="UP001305702">
    <property type="component" value="Chromosome"/>
</dbReference>
<sequence length="270" mass="29419">MKINESSWPVTVSSLASDLRRLGVAAGMTLLVHSSLKSLNRWVIGGPHAVVLALEEALGPGGTLVMPTHSSDLSDPAHWQNPPVPESWWSPIREEMPPFEPDLTPTRAMGAVVECFRKQNGTLRSSHPQVSFAARGPKAAFLTGDHSLPDGLGERSPLARLYEAEGWVLLLGVGHENNTSLHLSEHRTVYPGKKKVAQGAPCLVGGKREWVTYEDLAYDSDDFGALGQAFEEETGLVRRGTAGDAILRLMPQRDLVDFGVGWMERRRGQG</sequence>
<evidence type="ECO:0000256" key="3">
    <source>
        <dbReference type="ARBA" id="ARBA00023315"/>
    </source>
</evidence>
<reference evidence="5 6" key="1">
    <citation type="submission" date="2022-02" db="EMBL/GenBank/DDBJ databases">
        <title>Paenibacillus sp. MBLB1776 Whole Genome Shotgun Sequencing.</title>
        <authorList>
            <person name="Hwang C.Y."/>
            <person name="Cho E.-S."/>
            <person name="Seo M.-J."/>
        </authorList>
    </citation>
    <scope>NUCLEOTIDE SEQUENCE [LARGE SCALE GENOMIC DNA]</scope>
    <source>
        <strain evidence="5 6">MBLB1776</strain>
    </source>
</reference>
<proteinExistence type="inferred from homology"/>
<dbReference type="InterPro" id="IPR003679">
    <property type="entry name" value="Amioglycoside_AcTrfase"/>
</dbReference>
<keyword evidence="4" id="KW-0046">Antibiotic resistance</keyword>
<comment type="similarity">
    <text evidence="1 4">Belongs to the antibiotic N-acetyltransferase family.</text>
</comment>
<keyword evidence="2 4" id="KW-0808">Transferase</keyword>
<evidence type="ECO:0000256" key="4">
    <source>
        <dbReference type="RuleBase" id="RU365031"/>
    </source>
</evidence>
<keyword evidence="6" id="KW-1185">Reference proteome</keyword>
<dbReference type="Pfam" id="PF02522">
    <property type="entry name" value="Antibiotic_NAT"/>
    <property type="match status" value="1"/>
</dbReference>
<dbReference type="PANTHER" id="PTHR11104:SF0">
    <property type="entry name" value="SPBETA PROPHAGE-DERIVED AMINOGLYCOSIDE N(3')-ACETYLTRANSFERASE-LIKE PROTEIN YOKD"/>
    <property type="match status" value="1"/>
</dbReference>
<organism evidence="5 6">
    <name type="scientific">Paenibacillus aurantius</name>
    <dbReference type="NCBI Taxonomy" id="2918900"/>
    <lineage>
        <taxon>Bacteria</taxon>
        <taxon>Bacillati</taxon>
        <taxon>Bacillota</taxon>
        <taxon>Bacilli</taxon>
        <taxon>Bacillales</taxon>
        <taxon>Paenibacillaceae</taxon>
        <taxon>Paenibacillus</taxon>
    </lineage>
</organism>
<dbReference type="InterPro" id="IPR028345">
    <property type="entry name" value="Antibiotic_NAT-like"/>
</dbReference>
<dbReference type="PANTHER" id="PTHR11104">
    <property type="entry name" value="AMINOGLYCOSIDE N3-ACETYLTRANSFERASE"/>
    <property type="match status" value="1"/>
</dbReference>
<dbReference type="RefSeq" id="WP_315605018.1">
    <property type="nucleotide sequence ID" value="NZ_CP130318.1"/>
</dbReference>
<dbReference type="EC" id="2.3.1.-" evidence="4"/>
<comment type="catalytic activity">
    <reaction evidence="4">
        <text>a 2-deoxystreptamine antibiotic + acetyl-CoA = an N(3)-acetyl-2-deoxystreptamine antibiotic + CoA + H(+)</text>
        <dbReference type="Rhea" id="RHEA:12665"/>
        <dbReference type="ChEBI" id="CHEBI:15378"/>
        <dbReference type="ChEBI" id="CHEBI:57287"/>
        <dbReference type="ChEBI" id="CHEBI:57288"/>
        <dbReference type="ChEBI" id="CHEBI:57921"/>
        <dbReference type="ChEBI" id="CHEBI:77452"/>
        <dbReference type="EC" id="2.3.1.81"/>
    </reaction>
</comment>
<dbReference type="KEGG" id="paun:MJA45_27190"/>
<name>A0AA96LCK4_9BACL</name>
<dbReference type="GO" id="GO:0046677">
    <property type="term" value="P:response to antibiotic"/>
    <property type="evidence" value="ECO:0007669"/>
    <property type="project" value="UniProtKB-KW"/>
</dbReference>
<dbReference type="AlphaFoldDB" id="A0AA96LCK4"/>
<evidence type="ECO:0000313" key="5">
    <source>
        <dbReference type="EMBL" id="WNQ11242.1"/>
    </source>
</evidence>
<evidence type="ECO:0000313" key="6">
    <source>
        <dbReference type="Proteomes" id="UP001305702"/>
    </source>
</evidence>
<evidence type="ECO:0000256" key="2">
    <source>
        <dbReference type="ARBA" id="ARBA00022679"/>
    </source>
</evidence>
<gene>
    <name evidence="5" type="ORF">MJA45_27190</name>
</gene>
<accession>A0AA96LCK4</accession>
<protein>
    <recommendedName>
        <fullName evidence="4">Aminoglycoside N(3)-acetyltransferase</fullName>
        <ecNumber evidence="4">2.3.1.-</ecNumber>
    </recommendedName>
</protein>
<dbReference type="GO" id="GO:0046353">
    <property type="term" value="F:aminoglycoside 3-N-acetyltransferase activity"/>
    <property type="evidence" value="ECO:0007669"/>
    <property type="project" value="UniProtKB-EC"/>
</dbReference>
<keyword evidence="3 4" id="KW-0012">Acyltransferase</keyword>
<evidence type="ECO:0000256" key="1">
    <source>
        <dbReference type="ARBA" id="ARBA00006383"/>
    </source>
</evidence>
<dbReference type="SUPFAM" id="SSF110710">
    <property type="entry name" value="TTHA0583/YokD-like"/>
    <property type="match status" value="1"/>
</dbReference>
<dbReference type="EMBL" id="CP130318">
    <property type="protein sequence ID" value="WNQ11242.1"/>
    <property type="molecule type" value="Genomic_DNA"/>
</dbReference>